<evidence type="ECO:0000256" key="1">
    <source>
        <dbReference type="SAM" id="MobiDB-lite"/>
    </source>
</evidence>
<feature type="compositionally biased region" description="Basic and acidic residues" evidence="1">
    <location>
        <begin position="385"/>
        <end position="405"/>
    </location>
</feature>
<evidence type="ECO:0000256" key="2">
    <source>
        <dbReference type="SAM" id="SignalP"/>
    </source>
</evidence>
<dbReference type="PANTHER" id="PTHR37687:SF1">
    <property type="entry name" value="AGAP006772-PA"/>
    <property type="match status" value="1"/>
</dbReference>
<feature type="compositionally biased region" description="Basic and acidic residues" evidence="1">
    <location>
        <begin position="237"/>
        <end position="246"/>
    </location>
</feature>
<protein>
    <submittedName>
        <fullName evidence="3">Uncharacterized protein</fullName>
    </submittedName>
</protein>
<keyword evidence="4" id="KW-1185">Reference proteome</keyword>
<sequence>MPCALWFLLIFGIFQNSHGQGDSLRSALNVIDRRQRNMEDYDENEYGYTLERPEDIAFLKASSGYGPDRTYDRTFSNYLNDDKYDTDMNKRLSSSSFRERMTEEDNQKHMEEMAQNMLANMDSKGRYGVESEDYDEILRELYDKYRRSYETPRMYSSRVDKRYMYPRFGLDSAGLRKRTAYANDPYEDDTYVDENEEEYPTNYLRKRYYQRDNKMNRLMKMYSNPYEQSKRFPVAKRSSDYKEITHEHKRSTTKKQTDPKVEKELSNIFASAKGETTTTKPVTVQTTTKMNESENKTEVAPKEIKDDKKVRSINKEQFTPVAAVSAKPLQLKKKSIDWSDYFGLDRRKKSSEPNDLDKEWLIERYHKSIQMSKKRNAELPLSSFRNHDEPPKKEPSHKDAEERRIEEMDSKLQLMENKIVDDTLKYTGAHQGDNDPKEVQEIKDRVISRLAAAYSLEKMRNALGEYRLAIAKEKERLKNRRPGPEEEFFSEEKRTAVPRKQVIDKDREDVKEADNNIKCTDGDEDCHEQNYKTPNEIIESHFGTEECPPIQRACNEVASIVGEYGHVFESACSMHEMCLLCSNNSWFSPTRQCNSLFLAKAYDMCKDNLECQKEAQRSVRYLLEVNRSLHTDPSALNDCELSCPETDNVSETNLR</sequence>
<dbReference type="OrthoDB" id="6138985at2759"/>
<feature type="region of interest" description="Disordered" evidence="1">
    <location>
        <begin position="230"/>
        <end position="262"/>
    </location>
</feature>
<feature type="region of interest" description="Disordered" evidence="1">
    <location>
        <begin position="374"/>
        <end position="405"/>
    </location>
</feature>
<accession>A0A9P0DH94</accession>
<dbReference type="Proteomes" id="UP001153737">
    <property type="component" value="Chromosome 14"/>
</dbReference>
<gene>
    <name evidence="3" type="ORF">PHAECO_LOCUS4005</name>
</gene>
<dbReference type="AlphaFoldDB" id="A0A9P0DH94"/>
<organism evidence="3 4">
    <name type="scientific">Phaedon cochleariae</name>
    <name type="common">Mustard beetle</name>
    <dbReference type="NCBI Taxonomy" id="80249"/>
    <lineage>
        <taxon>Eukaryota</taxon>
        <taxon>Metazoa</taxon>
        <taxon>Ecdysozoa</taxon>
        <taxon>Arthropoda</taxon>
        <taxon>Hexapoda</taxon>
        <taxon>Insecta</taxon>
        <taxon>Pterygota</taxon>
        <taxon>Neoptera</taxon>
        <taxon>Endopterygota</taxon>
        <taxon>Coleoptera</taxon>
        <taxon>Polyphaga</taxon>
        <taxon>Cucujiformia</taxon>
        <taxon>Chrysomeloidea</taxon>
        <taxon>Chrysomelidae</taxon>
        <taxon>Chrysomelinae</taxon>
        <taxon>Chrysomelini</taxon>
        <taxon>Phaedon</taxon>
    </lineage>
</organism>
<keyword evidence="2" id="KW-0732">Signal</keyword>
<dbReference type="EMBL" id="OU896720">
    <property type="protein sequence ID" value="CAH1153750.1"/>
    <property type="molecule type" value="Genomic_DNA"/>
</dbReference>
<dbReference type="PANTHER" id="PTHR37687">
    <property type="entry name" value="AGAP006772-PA"/>
    <property type="match status" value="1"/>
</dbReference>
<evidence type="ECO:0000313" key="3">
    <source>
        <dbReference type="EMBL" id="CAH1153750.1"/>
    </source>
</evidence>
<feature type="chain" id="PRO_5040409418" evidence="2">
    <location>
        <begin position="20"/>
        <end position="655"/>
    </location>
</feature>
<reference evidence="3" key="1">
    <citation type="submission" date="2022-01" db="EMBL/GenBank/DDBJ databases">
        <authorList>
            <person name="King R."/>
        </authorList>
    </citation>
    <scope>NUCLEOTIDE SEQUENCE</scope>
</reference>
<dbReference type="InterPro" id="IPR038875">
    <property type="entry name" value="PLA2_conodipine-like"/>
</dbReference>
<name>A0A9P0DH94_PHACE</name>
<evidence type="ECO:0000313" key="4">
    <source>
        <dbReference type="Proteomes" id="UP001153737"/>
    </source>
</evidence>
<proteinExistence type="predicted"/>
<reference evidence="3" key="2">
    <citation type="submission" date="2022-10" db="EMBL/GenBank/DDBJ databases">
        <authorList>
            <consortium name="ENA_rothamsted_submissions"/>
            <consortium name="culmorum"/>
            <person name="King R."/>
        </authorList>
    </citation>
    <scope>NUCLEOTIDE SEQUENCE</scope>
</reference>
<feature type="signal peptide" evidence="2">
    <location>
        <begin position="1"/>
        <end position="19"/>
    </location>
</feature>